<evidence type="ECO:0000313" key="2">
    <source>
        <dbReference type="Proteomes" id="UP000198211"/>
    </source>
</evidence>
<comment type="caution">
    <text evidence="1">The sequence shown here is derived from an EMBL/GenBank/DDBJ whole genome shotgun (WGS) entry which is preliminary data.</text>
</comment>
<proteinExistence type="predicted"/>
<dbReference type="OrthoDB" id="111316at2759"/>
<name>A0A225WRY7_9STRA</name>
<evidence type="ECO:0008006" key="3">
    <source>
        <dbReference type="Google" id="ProtNLM"/>
    </source>
</evidence>
<reference evidence="2" key="1">
    <citation type="submission" date="2017-03" db="EMBL/GenBank/DDBJ databases">
        <title>Phytopthora megakarya and P. palmivora, two closely related causual agents of cacao black pod achieved similar genome size and gene model numbers by different mechanisms.</title>
        <authorList>
            <person name="Ali S."/>
            <person name="Shao J."/>
            <person name="Larry D.J."/>
            <person name="Kronmiller B."/>
            <person name="Shen D."/>
            <person name="Strem M.D."/>
            <person name="Melnick R.L."/>
            <person name="Guiltinan M.J."/>
            <person name="Tyler B.M."/>
            <person name="Meinhardt L.W."/>
            <person name="Bailey B.A."/>
        </authorList>
    </citation>
    <scope>NUCLEOTIDE SEQUENCE [LARGE SCALE GENOMIC DNA]</scope>
    <source>
        <strain evidence="2">zdho120</strain>
    </source>
</reference>
<protein>
    <recommendedName>
        <fullName evidence="3">CCHC-type domain-containing protein</fullName>
    </recommendedName>
</protein>
<accession>A0A225WRY7</accession>
<sequence length="94" mass="10422">MRCDNCNGIGHRAENCLADLICENCHHTEHPAQLSKTLPCKKCGKIHDGRCEDWDLLESIVRLAGQGLVKDLPPPMLNRLLAIKADPGDESLKH</sequence>
<dbReference type="Proteomes" id="UP000198211">
    <property type="component" value="Unassembled WGS sequence"/>
</dbReference>
<dbReference type="EMBL" id="NBNE01000324">
    <property type="protein sequence ID" value="OWZ20436.1"/>
    <property type="molecule type" value="Genomic_DNA"/>
</dbReference>
<dbReference type="AlphaFoldDB" id="A0A225WRY7"/>
<gene>
    <name evidence="1" type="ORF">PHMEG_0005149</name>
</gene>
<keyword evidence="2" id="KW-1185">Reference proteome</keyword>
<organism evidence="1 2">
    <name type="scientific">Phytophthora megakarya</name>
    <dbReference type="NCBI Taxonomy" id="4795"/>
    <lineage>
        <taxon>Eukaryota</taxon>
        <taxon>Sar</taxon>
        <taxon>Stramenopiles</taxon>
        <taxon>Oomycota</taxon>
        <taxon>Peronosporomycetes</taxon>
        <taxon>Peronosporales</taxon>
        <taxon>Peronosporaceae</taxon>
        <taxon>Phytophthora</taxon>
    </lineage>
</organism>
<evidence type="ECO:0000313" key="1">
    <source>
        <dbReference type="EMBL" id="OWZ20436.1"/>
    </source>
</evidence>